<evidence type="ECO:0000256" key="1">
    <source>
        <dbReference type="SAM" id="MobiDB-lite"/>
    </source>
</evidence>
<dbReference type="Pfam" id="PF08487">
    <property type="entry name" value="VIT"/>
    <property type="match status" value="1"/>
</dbReference>
<reference evidence="5" key="1">
    <citation type="submission" date="2025-08" db="UniProtKB">
        <authorList>
            <consortium name="RefSeq"/>
        </authorList>
    </citation>
    <scope>IDENTIFICATION</scope>
    <source>
        <tissue evidence="5">Tentacle</tissue>
    </source>
</reference>
<evidence type="ECO:0000259" key="3">
    <source>
        <dbReference type="PROSITE" id="PS51468"/>
    </source>
</evidence>
<dbReference type="SUPFAM" id="SSF53300">
    <property type="entry name" value="vWA-like"/>
    <property type="match status" value="1"/>
</dbReference>
<dbReference type="SMART" id="SM00327">
    <property type="entry name" value="VWA"/>
    <property type="match status" value="1"/>
</dbReference>
<feature type="domain" description="VIT" evidence="3">
    <location>
        <begin position="1"/>
        <end position="131"/>
    </location>
</feature>
<dbReference type="GeneID" id="116306255"/>
<protein>
    <submittedName>
        <fullName evidence="5">von Willebrand factor A domain-containing protein 5A-like</fullName>
    </submittedName>
</protein>
<dbReference type="Pfam" id="PF13768">
    <property type="entry name" value="VWA_3"/>
    <property type="match status" value="1"/>
</dbReference>
<dbReference type="InParanoid" id="A0A6P8IY95"/>
<dbReference type="RefSeq" id="XP_031572137.1">
    <property type="nucleotide sequence ID" value="XM_031716277.1"/>
</dbReference>
<accession>A0A6P8IY95</accession>
<dbReference type="KEGG" id="aten:116306255"/>
<dbReference type="PANTHER" id="PTHR45737">
    <property type="entry name" value="VON WILLEBRAND FACTOR A DOMAIN-CONTAINING PROTEIN 5A"/>
    <property type="match status" value="1"/>
</dbReference>
<evidence type="ECO:0000313" key="4">
    <source>
        <dbReference type="Proteomes" id="UP000515163"/>
    </source>
</evidence>
<dbReference type="Gene3D" id="3.40.50.410">
    <property type="entry name" value="von Willebrand factor, type A domain"/>
    <property type="match status" value="1"/>
</dbReference>
<keyword evidence="4" id="KW-1185">Reference proteome</keyword>
<dbReference type="PANTHER" id="PTHR45737:SF6">
    <property type="entry name" value="VON WILLEBRAND FACTOR A DOMAIN-CONTAINING PROTEIN 5A"/>
    <property type="match status" value="1"/>
</dbReference>
<dbReference type="OrthoDB" id="5968829at2759"/>
<dbReference type="InterPro" id="IPR013694">
    <property type="entry name" value="VIT"/>
</dbReference>
<dbReference type="FunCoup" id="A0A6P8IY95">
    <property type="interactions" value="371"/>
</dbReference>
<name>A0A6P8IY95_ACTTE</name>
<dbReference type="PROSITE" id="PS51468">
    <property type="entry name" value="VIT"/>
    <property type="match status" value="1"/>
</dbReference>
<dbReference type="AlphaFoldDB" id="A0A6P8IY95"/>
<feature type="domain" description="VWFA" evidence="2">
    <location>
        <begin position="284"/>
        <end position="456"/>
    </location>
</feature>
<proteinExistence type="predicted"/>
<gene>
    <name evidence="5" type="primary">LOC116306255</name>
</gene>
<sequence length="877" mass="95608">MAPLGLISKSEGSSIPLKSIEIHSKVHGYTAEVVATMEYENNRDIPIEAVYVFPIDEEAAVCGFQATIEGRTIVAEIQEKQEARDTYDDAISSGHSAYLLEESDESSDIFQISVGNLAPHKTAKVQITFVTELAVEKEGGIVFVLPTVLNPRYTPMDSQHTGSVSTTMPTIASVSTKYAFDFELDVQCASAIREITSPSNRLRVDINPEDDRQARVLLDEEYKFNVDLQVHILSCQPRSPHALVENGVTKTKDGRESNDFLAKPVVMLNFFPEFDISASLERGEFLFVIDRSGSMNGAKIRSARETLLLFLKSLPDSCYFNVIGFGSSFQKLFTKSEVYSDSSVDVACSHAQSMQADLGGTEILRPLQDVFSEPLIKGYPRQVFLLTDGEVGNTQQVIDLVARNAFKLRCFSFGIGEGASTALVKGVARAGRGTAEFVYSEDRLQPKVIKTLKSALQPAVKDVQVTWTLPKDWEVEDVPTASPTLFAGNRFVSFGIFNRRDQSKYNNRQIVAIEGTATLTGHVDEGPNPSLIRHVIKFSAVCGNPGDTSVMLHRLCAKAAIQEKQNRCEGDIKNASDIIKLPIINLSKSTNIVSKLTSFVAVDEDSREPVSRAMERPVMPIQDDCGRVFALCSMNAGFGYGMSQPMIGSGSFPQHMIGGGGFPQPMIGGGRFPQPMIGGGGFPQPMIGGGRFPPPMMGGASFKTAQQGIGFFSADSAPPPPGKASHYASVTPPPPPPPPRESSKVVGRKTLGHLKHKYGATPSARISSDGDVDSHIVLISMQKACGSWQPTTQLASICGVTLDTLKKACPKELTQDNRESMWATALALSCLFEKFENKKDEWEMVAAKGIKWLKANLSSDNHSYIWIMDIASEFLKL</sequence>
<dbReference type="PROSITE" id="PS50234">
    <property type="entry name" value="VWFA"/>
    <property type="match status" value="1"/>
</dbReference>
<feature type="region of interest" description="Disordered" evidence="1">
    <location>
        <begin position="711"/>
        <end position="745"/>
    </location>
</feature>
<evidence type="ECO:0000313" key="5">
    <source>
        <dbReference type="RefSeq" id="XP_031572137.1"/>
    </source>
</evidence>
<dbReference type="InterPro" id="IPR002035">
    <property type="entry name" value="VWF_A"/>
</dbReference>
<dbReference type="SMART" id="SM00609">
    <property type="entry name" value="VIT"/>
    <property type="match status" value="1"/>
</dbReference>
<dbReference type="Proteomes" id="UP000515163">
    <property type="component" value="Unplaced"/>
</dbReference>
<feature type="compositionally biased region" description="Pro residues" evidence="1">
    <location>
        <begin position="731"/>
        <end position="740"/>
    </location>
</feature>
<organism evidence="4 5">
    <name type="scientific">Actinia tenebrosa</name>
    <name type="common">Australian red waratah sea anemone</name>
    <dbReference type="NCBI Taxonomy" id="6105"/>
    <lineage>
        <taxon>Eukaryota</taxon>
        <taxon>Metazoa</taxon>
        <taxon>Cnidaria</taxon>
        <taxon>Anthozoa</taxon>
        <taxon>Hexacorallia</taxon>
        <taxon>Actiniaria</taxon>
        <taxon>Actiniidae</taxon>
        <taxon>Actinia</taxon>
    </lineage>
</organism>
<dbReference type="InterPro" id="IPR036465">
    <property type="entry name" value="vWFA_dom_sf"/>
</dbReference>
<evidence type="ECO:0000259" key="2">
    <source>
        <dbReference type="PROSITE" id="PS50234"/>
    </source>
</evidence>